<name>A0A212LVH7_9FIRM</name>
<feature type="domain" description="CzcB-like C-terminal circularly permuted SH3-like" evidence="7">
    <location>
        <begin position="300"/>
        <end position="356"/>
    </location>
</feature>
<feature type="transmembrane region" description="Helical" evidence="3">
    <location>
        <begin position="12"/>
        <end position="29"/>
    </location>
</feature>
<dbReference type="Gene3D" id="2.40.50.100">
    <property type="match status" value="1"/>
</dbReference>
<dbReference type="Pfam" id="PF25876">
    <property type="entry name" value="HH_MFP_RND"/>
    <property type="match status" value="1"/>
</dbReference>
<dbReference type="InterPro" id="IPR058792">
    <property type="entry name" value="Beta-barrel_RND_2"/>
</dbReference>
<dbReference type="InterPro" id="IPR006143">
    <property type="entry name" value="RND_pump_MFP"/>
</dbReference>
<dbReference type="GO" id="GO:1990281">
    <property type="term" value="C:efflux pump complex"/>
    <property type="evidence" value="ECO:0007669"/>
    <property type="project" value="TreeGrafter"/>
</dbReference>
<evidence type="ECO:0000259" key="4">
    <source>
        <dbReference type="Pfam" id="PF25876"/>
    </source>
</evidence>
<feature type="domain" description="Multidrug resistance protein MdtA-like alpha-helical hairpin" evidence="4">
    <location>
        <begin position="114"/>
        <end position="181"/>
    </location>
</feature>
<dbReference type="SUPFAM" id="SSF111369">
    <property type="entry name" value="HlyD-like secretion proteins"/>
    <property type="match status" value="1"/>
</dbReference>
<dbReference type="Pfam" id="PF25917">
    <property type="entry name" value="BSH_RND"/>
    <property type="match status" value="1"/>
</dbReference>
<dbReference type="Gene3D" id="1.10.287.470">
    <property type="entry name" value="Helix hairpin bin"/>
    <property type="match status" value="1"/>
</dbReference>
<evidence type="ECO:0000259" key="6">
    <source>
        <dbReference type="Pfam" id="PF25954"/>
    </source>
</evidence>
<evidence type="ECO:0000256" key="2">
    <source>
        <dbReference type="SAM" id="Coils"/>
    </source>
</evidence>
<evidence type="ECO:0000256" key="1">
    <source>
        <dbReference type="ARBA" id="ARBA00009477"/>
    </source>
</evidence>
<reference evidence="8" key="1">
    <citation type="submission" date="2016-08" db="EMBL/GenBank/DDBJ databases">
        <authorList>
            <person name="Seilhamer J.J."/>
        </authorList>
    </citation>
    <scope>NUCLEOTIDE SEQUENCE</scope>
    <source>
        <strain evidence="8">86</strain>
    </source>
</reference>
<dbReference type="AlphaFoldDB" id="A0A212LVH7"/>
<evidence type="ECO:0000259" key="7">
    <source>
        <dbReference type="Pfam" id="PF25975"/>
    </source>
</evidence>
<keyword evidence="3" id="KW-0472">Membrane</keyword>
<feature type="domain" description="CusB-like beta-barrel" evidence="6">
    <location>
        <begin position="219"/>
        <end position="292"/>
    </location>
</feature>
<sequence length="373" mass="40198">MLFKRLQANRKYYVLTAAIVLCVAGSLFWRESQQTAQQAAGKIPLVRTATVGTAGMSSQAFIYAGEVRGRYESQLAFRVGGKIVKRCVDLGAAVQAGEVLFELDSQDLTQATVSYGAQLAAAQAQLQLAENNLNRYRQLFAGAAVSRAQLDQYQNAYDTARAAVRQAAAQYEQGSNQLEYTRLLADQSGVVAAVNAETGQVVSAGQTVLTIVRDGAREVEISVPENRLEELRQVKRCRVTFWALPGIAVDGNIREISPMANQITRTYKIRIALVNPPPQVKLGMTASVQVTPNLPPTTAVAVPASAVYQTGSFPAVWVVRDHSVSLRPITIGTMANDTIEVLAGLEPGEMIVTAGVHKLQEGQIINSIDGELP</sequence>
<dbReference type="PANTHER" id="PTHR30469:SF15">
    <property type="entry name" value="HLYD FAMILY OF SECRETION PROTEINS"/>
    <property type="match status" value="1"/>
</dbReference>
<dbReference type="RefSeq" id="WP_288184468.1">
    <property type="nucleotide sequence ID" value="NZ_LT608335.1"/>
</dbReference>
<dbReference type="EMBL" id="FMJE01000003">
    <property type="protein sequence ID" value="SCM81437.1"/>
    <property type="molecule type" value="Genomic_DNA"/>
</dbReference>
<dbReference type="Gene3D" id="2.40.420.20">
    <property type="match status" value="1"/>
</dbReference>
<organism evidence="8">
    <name type="scientific">uncultured Sporomusa sp</name>
    <dbReference type="NCBI Taxonomy" id="307249"/>
    <lineage>
        <taxon>Bacteria</taxon>
        <taxon>Bacillati</taxon>
        <taxon>Bacillota</taxon>
        <taxon>Negativicutes</taxon>
        <taxon>Selenomonadales</taxon>
        <taxon>Sporomusaceae</taxon>
        <taxon>Sporomusa</taxon>
        <taxon>environmental samples</taxon>
    </lineage>
</organism>
<gene>
    <name evidence="8" type="ORF">KL86SPO_31616</name>
</gene>
<accession>A0A212LVH7</accession>
<evidence type="ECO:0000259" key="5">
    <source>
        <dbReference type="Pfam" id="PF25917"/>
    </source>
</evidence>
<dbReference type="PANTHER" id="PTHR30469">
    <property type="entry name" value="MULTIDRUG RESISTANCE PROTEIN MDTA"/>
    <property type="match status" value="1"/>
</dbReference>
<evidence type="ECO:0000256" key="3">
    <source>
        <dbReference type="SAM" id="Phobius"/>
    </source>
</evidence>
<dbReference type="GO" id="GO:0015562">
    <property type="term" value="F:efflux transmembrane transporter activity"/>
    <property type="evidence" value="ECO:0007669"/>
    <property type="project" value="TreeGrafter"/>
</dbReference>
<comment type="similarity">
    <text evidence="1">Belongs to the membrane fusion protein (MFP) (TC 8.A.1) family.</text>
</comment>
<dbReference type="Pfam" id="PF25954">
    <property type="entry name" value="Beta-barrel_RND_2"/>
    <property type="match status" value="1"/>
</dbReference>
<keyword evidence="3" id="KW-0812">Transmembrane</keyword>
<proteinExistence type="inferred from homology"/>
<dbReference type="InterPro" id="IPR058624">
    <property type="entry name" value="MdtA-like_HH"/>
</dbReference>
<dbReference type="Gene3D" id="2.40.30.170">
    <property type="match status" value="1"/>
</dbReference>
<protein>
    <submittedName>
        <fullName evidence="8">RND family efflux transporter, MFP subunit</fullName>
    </submittedName>
</protein>
<dbReference type="NCBIfam" id="TIGR01730">
    <property type="entry name" value="RND_mfp"/>
    <property type="match status" value="1"/>
</dbReference>
<feature type="coiled-coil region" evidence="2">
    <location>
        <begin position="119"/>
        <end position="170"/>
    </location>
</feature>
<feature type="domain" description="Multidrug resistance protein MdtA-like barrel-sandwich hybrid" evidence="5">
    <location>
        <begin position="78"/>
        <end position="212"/>
    </location>
</feature>
<dbReference type="Pfam" id="PF25975">
    <property type="entry name" value="CzcB_C"/>
    <property type="match status" value="1"/>
</dbReference>
<keyword evidence="2" id="KW-0175">Coiled coil</keyword>
<dbReference type="InterPro" id="IPR058649">
    <property type="entry name" value="CzcB_C"/>
</dbReference>
<evidence type="ECO:0000313" key="8">
    <source>
        <dbReference type="EMBL" id="SCM81437.1"/>
    </source>
</evidence>
<keyword evidence="3" id="KW-1133">Transmembrane helix</keyword>
<dbReference type="InterPro" id="IPR058625">
    <property type="entry name" value="MdtA-like_BSH"/>
</dbReference>